<evidence type="ECO:0000259" key="4">
    <source>
        <dbReference type="SMART" id="SM00822"/>
    </source>
</evidence>
<dbReference type="SMART" id="SM00822">
    <property type="entry name" value="PKS_KR"/>
    <property type="match status" value="1"/>
</dbReference>
<evidence type="ECO:0000313" key="5">
    <source>
        <dbReference type="EMBL" id="SFS02600.1"/>
    </source>
</evidence>
<dbReference type="InterPro" id="IPR020904">
    <property type="entry name" value="Sc_DH/Rdtase_CS"/>
</dbReference>
<comment type="similarity">
    <text evidence="1 3">Belongs to the short-chain dehydrogenases/reductases (SDR) family.</text>
</comment>
<proteinExistence type="inferred from homology"/>
<reference evidence="5 6" key="1">
    <citation type="submission" date="2016-10" db="EMBL/GenBank/DDBJ databases">
        <authorList>
            <person name="de Groot N.N."/>
        </authorList>
    </citation>
    <scope>NUCLEOTIDE SEQUENCE [LARGE SCALE GENOMIC DNA]</scope>
    <source>
        <strain evidence="5 6">CGMCC 1.10457</strain>
    </source>
</reference>
<sequence>MAKTVLITGCSSGIGRATALAFLDEEWSVWATARDEDDVANLADKGCQTAELDVTNARDCERVVDRVLDTDGRIDCLVNNAGYGQFGPLEDVSVEELHAQFDVNVYGPHRLVREALPHMRERGDGTIVNVSSVSGRIATPGNGAYSGSKFALEAMSDSLRAEVDGFGVDVVVVEPGPVDTGFDDRFETELEDVDHTPEYDWLYEMYDDASLVGGGGTLSIPPRAVALTIRDAAYASDPEPRYPVGEFAKIALMTRFLPGTYRDFAFRLLQKLV</sequence>
<dbReference type="CDD" id="cd05374">
    <property type="entry name" value="17beta-HSD-like_SDR_c"/>
    <property type="match status" value="1"/>
</dbReference>
<dbReference type="InterPro" id="IPR002347">
    <property type="entry name" value="SDR_fam"/>
</dbReference>
<dbReference type="InterPro" id="IPR036291">
    <property type="entry name" value="NAD(P)-bd_dom_sf"/>
</dbReference>
<dbReference type="AlphaFoldDB" id="A0A1I6LH04"/>
<dbReference type="Pfam" id="PF00106">
    <property type="entry name" value="adh_short"/>
    <property type="match status" value="1"/>
</dbReference>
<dbReference type="EMBL" id="FOZK01000002">
    <property type="protein sequence ID" value="SFS02600.1"/>
    <property type="molecule type" value="Genomic_DNA"/>
</dbReference>
<evidence type="ECO:0000256" key="1">
    <source>
        <dbReference type="ARBA" id="ARBA00006484"/>
    </source>
</evidence>
<gene>
    <name evidence="5" type="ORF">SAMN05216559_2665</name>
</gene>
<keyword evidence="2" id="KW-0560">Oxidoreductase</keyword>
<dbReference type="PANTHER" id="PTHR44169">
    <property type="entry name" value="NADPH-DEPENDENT 1-ACYLDIHYDROXYACETONE PHOSPHATE REDUCTASE"/>
    <property type="match status" value="1"/>
</dbReference>
<name>A0A1I6LH04_9EURY</name>
<dbReference type="SUPFAM" id="SSF51735">
    <property type="entry name" value="NAD(P)-binding Rossmann-fold domains"/>
    <property type="match status" value="1"/>
</dbReference>
<evidence type="ECO:0000256" key="2">
    <source>
        <dbReference type="ARBA" id="ARBA00023002"/>
    </source>
</evidence>
<dbReference type="InterPro" id="IPR057326">
    <property type="entry name" value="KR_dom"/>
</dbReference>
<evidence type="ECO:0000256" key="3">
    <source>
        <dbReference type="RuleBase" id="RU000363"/>
    </source>
</evidence>
<protein>
    <submittedName>
        <fullName evidence="5">Short-chain dehydrogenase</fullName>
    </submittedName>
</protein>
<dbReference type="PRINTS" id="PR00081">
    <property type="entry name" value="GDHRDH"/>
</dbReference>
<dbReference type="PANTHER" id="PTHR44169:SF6">
    <property type="entry name" value="NADPH-DEPENDENT 1-ACYLDIHYDROXYACETONE PHOSPHATE REDUCTASE"/>
    <property type="match status" value="1"/>
</dbReference>
<feature type="domain" description="Ketoreductase" evidence="4">
    <location>
        <begin position="3"/>
        <end position="181"/>
    </location>
</feature>
<dbReference type="OrthoDB" id="10157at2157"/>
<dbReference type="PROSITE" id="PS00061">
    <property type="entry name" value="ADH_SHORT"/>
    <property type="match status" value="1"/>
</dbReference>
<evidence type="ECO:0000313" key="6">
    <source>
        <dbReference type="Proteomes" id="UP000199062"/>
    </source>
</evidence>
<accession>A0A1I6LH04</accession>
<dbReference type="PRINTS" id="PR00080">
    <property type="entry name" value="SDRFAMILY"/>
</dbReference>
<dbReference type="STRING" id="767519.SAMN05216559_2665"/>
<keyword evidence="6" id="KW-1185">Reference proteome</keyword>
<dbReference type="RefSeq" id="WP_089816985.1">
    <property type="nucleotide sequence ID" value="NZ_FOZK01000002.1"/>
</dbReference>
<organism evidence="5 6">
    <name type="scientific">Halomicrobium zhouii</name>
    <dbReference type="NCBI Taxonomy" id="767519"/>
    <lineage>
        <taxon>Archaea</taxon>
        <taxon>Methanobacteriati</taxon>
        <taxon>Methanobacteriota</taxon>
        <taxon>Stenosarchaea group</taxon>
        <taxon>Halobacteria</taxon>
        <taxon>Halobacteriales</taxon>
        <taxon>Haloarculaceae</taxon>
        <taxon>Halomicrobium</taxon>
    </lineage>
</organism>
<dbReference type="Proteomes" id="UP000199062">
    <property type="component" value="Unassembled WGS sequence"/>
</dbReference>
<dbReference type="GO" id="GO:0016491">
    <property type="term" value="F:oxidoreductase activity"/>
    <property type="evidence" value="ECO:0007669"/>
    <property type="project" value="UniProtKB-KW"/>
</dbReference>
<dbReference type="Gene3D" id="3.40.50.720">
    <property type="entry name" value="NAD(P)-binding Rossmann-like Domain"/>
    <property type="match status" value="1"/>
</dbReference>